<name>A0A0E9WP33_ANGAN</name>
<proteinExistence type="predicted"/>
<dbReference type="AlphaFoldDB" id="A0A0E9WP33"/>
<protein>
    <submittedName>
        <fullName evidence="1">Uncharacterized protein</fullName>
    </submittedName>
</protein>
<dbReference type="EMBL" id="GBXM01017277">
    <property type="protein sequence ID" value="JAH91300.1"/>
    <property type="molecule type" value="Transcribed_RNA"/>
</dbReference>
<reference evidence="1" key="2">
    <citation type="journal article" date="2015" name="Fish Shellfish Immunol.">
        <title>Early steps in the European eel (Anguilla anguilla)-Vibrio vulnificus interaction in the gills: Role of the RtxA13 toxin.</title>
        <authorList>
            <person name="Callol A."/>
            <person name="Pajuelo D."/>
            <person name="Ebbesson L."/>
            <person name="Teles M."/>
            <person name="MacKenzie S."/>
            <person name="Amaro C."/>
        </authorList>
    </citation>
    <scope>NUCLEOTIDE SEQUENCE</scope>
</reference>
<reference evidence="1" key="1">
    <citation type="submission" date="2014-11" db="EMBL/GenBank/DDBJ databases">
        <authorList>
            <person name="Amaro Gonzalez C."/>
        </authorList>
    </citation>
    <scope>NUCLEOTIDE SEQUENCE</scope>
</reference>
<organism evidence="1">
    <name type="scientific">Anguilla anguilla</name>
    <name type="common">European freshwater eel</name>
    <name type="synonym">Muraena anguilla</name>
    <dbReference type="NCBI Taxonomy" id="7936"/>
    <lineage>
        <taxon>Eukaryota</taxon>
        <taxon>Metazoa</taxon>
        <taxon>Chordata</taxon>
        <taxon>Craniata</taxon>
        <taxon>Vertebrata</taxon>
        <taxon>Euteleostomi</taxon>
        <taxon>Actinopterygii</taxon>
        <taxon>Neopterygii</taxon>
        <taxon>Teleostei</taxon>
        <taxon>Anguilliformes</taxon>
        <taxon>Anguillidae</taxon>
        <taxon>Anguilla</taxon>
    </lineage>
</organism>
<accession>A0A0E9WP33</accession>
<sequence>MGSSIMGSVNAYCLICSPQAICVSCLWLLVGGAGNALGLPILTGELSLKHGPYVCNYAFLF</sequence>
<evidence type="ECO:0000313" key="1">
    <source>
        <dbReference type="EMBL" id="JAH91300.1"/>
    </source>
</evidence>